<organism evidence="1 2">
    <name type="scientific">Streptomyces erythrochromogenes</name>
    <dbReference type="NCBI Taxonomy" id="285574"/>
    <lineage>
        <taxon>Bacteria</taxon>
        <taxon>Bacillati</taxon>
        <taxon>Actinomycetota</taxon>
        <taxon>Actinomycetes</taxon>
        <taxon>Kitasatosporales</taxon>
        <taxon>Streptomycetaceae</taxon>
        <taxon>Streptomyces</taxon>
    </lineage>
</organism>
<geneLocation type="plasmid" evidence="1 2">
    <name>unnamed1</name>
</geneLocation>
<keyword evidence="1" id="KW-0614">Plasmid</keyword>
<gene>
    <name evidence="1" type="ORF">OHA91_39535</name>
</gene>
<reference evidence="1" key="1">
    <citation type="submission" date="2022-10" db="EMBL/GenBank/DDBJ databases">
        <title>The complete genomes of actinobacterial strains from the NBC collection.</title>
        <authorList>
            <person name="Joergensen T.S."/>
            <person name="Alvarez Arevalo M."/>
            <person name="Sterndorff E.B."/>
            <person name="Faurdal D."/>
            <person name="Vuksanovic O."/>
            <person name="Mourched A.-S."/>
            <person name="Charusanti P."/>
            <person name="Shaw S."/>
            <person name="Blin K."/>
            <person name="Weber T."/>
        </authorList>
    </citation>
    <scope>NUCLEOTIDE SEQUENCE</scope>
    <source>
        <strain evidence="1">NBC_00303</strain>
        <plasmid evidence="1">unnamed1</plasmid>
    </source>
</reference>
<dbReference type="Proteomes" id="UP001432312">
    <property type="component" value="Plasmid unnamed1"/>
</dbReference>
<evidence type="ECO:0000313" key="2">
    <source>
        <dbReference type="Proteomes" id="UP001432312"/>
    </source>
</evidence>
<dbReference type="EMBL" id="CP108037">
    <property type="protein sequence ID" value="WUN84519.1"/>
    <property type="molecule type" value="Genomic_DNA"/>
</dbReference>
<proteinExistence type="predicted"/>
<accession>A0ABZ1QPX4</accession>
<keyword evidence="2" id="KW-1185">Reference proteome</keyword>
<dbReference type="GeneID" id="95502280"/>
<protein>
    <submittedName>
        <fullName evidence="1">Uncharacterized protein</fullName>
    </submittedName>
</protein>
<evidence type="ECO:0000313" key="1">
    <source>
        <dbReference type="EMBL" id="WUN84519.1"/>
    </source>
</evidence>
<sequence length="307" mass="34350">MTDPNNFAPRGQRSPSTELVHVPCRLPAHMNRAEVAHLLRAEMDKPRRAEVARLRDNVSSLTLLAGATSPPTGNMLVMSAWAHRRLVNTVKAERHKGRPEALFAALNARRAILESRAIGDWKAVVTEFARTWLGIRRVTQDWMEAVFTALIGTWVDEIDRSSSAGHDEEAITLLGKESKQVHRELQPLWRRKAGQQRVQCLDRPLTGGRSLLDVLGTPATTEQTALPWEPESAAAATVFGWLKADEQAIVRLWAARGENRAEVWKEAAVHIGLDPERGVSVMRKLRRLGKRYDLRRESAAMHGGAQR</sequence>
<dbReference type="RefSeq" id="WP_328741238.1">
    <property type="nucleotide sequence ID" value="NZ_CP108037.1"/>
</dbReference>
<name>A0ABZ1QPX4_9ACTN</name>